<feature type="compositionally biased region" description="Basic and acidic residues" evidence="1">
    <location>
        <begin position="10"/>
        <end position="20"/>
    </location>
</feature>
<name>A0A5Q2F6R9_9ACTN</name>
<evidence type="ECO:0000256" key="1">
    <source>
        <dbReference type="SAM" id="MobiDB-lite"/>
    </source>
</evidence>
<dbReference type="Pfam" id="PF00198">
    <property type="entry name" value="2-oxoacid_dh"/>
    <property type="match status" value="1"/>
</dbReference>
<reference evidence="3 4" key="1">
    <citation type="submission" date="2019-10" db="EMBL/GenBank/DDBJ databases">
        <title>Genomic analysis of Raineyella sp. CBA3103.</title>
        <authorList>
            <person name="Roh S.W."/>
        </authorList>
    </citation>
    <scope>NUCLEOTIDE SEQUENCE [LARGE SCALE GENOMIC DNA]</scope>
    <source>
        <strain evidence="3 4">CBA3103</strain>
    </source>
</reference>
<dbReference type="EMBL" id="CP045725">
    <property type="protein sequence ID" value="QGF22682.1"/>
    <property type="molecule type" value="Genomic_DNA"/>
</dbReference>
<dbReference type="InterPro" id="IPR001078">
    <property type="entry name" value="2-oxoacid_DH_actylTfrase"/>
</dbReference>
<keyword evidence="4" id="KW-1185">Reference proteome</keyword>
<dbReference type="InterPro" id="IPR023213">
    <property type="entry name" value="CAT-like_dom_sf"/>
</dbReference>
<dbReference type="KEGG" id="rain:Rai3103_02165"/>
<dbReference type="SUPFAM" id="SSF52777">
    <property type="entry name" value="CoA-dependent acyltransferases"/>
    <property type="match status" value="1"/>
</dbReference>
<evidence type="ECO:0000259" key="2">
    <source>
        <dbReference type="Pfam" id="PF00198"/>
    </source>
</evidence>
<proteinExistence type="predicted"/>
<dbReference type="Proteomes" id="UP000386847">
    <property type="component" value="Chromosome"/>
</dbReference>
<gene>
    <name evidence="3" type="ORF">Rai3103_02165</name>
</gene>
<accession>A0A5Q2F6R9</accession>
<sequence>MVPTLGNPSDNRRDSAEHGTGRRRRSYAQAQEVAMVLFRRADGIRVDDIPPLRRVVPFLTSTRIDSMVYYPQRVDVDHLLDWLADYNQGRPAAERITFFHVFLTALARTFHLRPELNRFISGRRTYVHKDISFSFVVKKAMTDEAPETQVQVSFTGRETVVEVRDRINAELARARGKEASGSDRLIDVFAAWPGPALAAVAWFAFFLDFHNLLPRFLREAIPLYASAYLVNLGSLGAEAPFHHLYQQGTASAFVAIGAIRKEAIVDDADRVVVRRCVNIVHTLDERATEGFYAVRSAQLLQGMLEVPEQLLEPLRE</sequence>
<organism evidence="3 4">
    <name type="scientific">Raineyella fluvialis</name>
    <dbReference type="NCBI Taxonomy" id="2662261"/>
    <lineage>
        <taxon>Bacteria</taxon>
        <taxon>Bacillati</taxon>
        <taxon>Actinomycetota</taxon>
        <taxon>Actinomycetes</taxon>
        <taxon>Propionibacteriales</taxon>
        <taxon>Propionibacteriaceae</taxon>
        <taxon>Raineyella</taxon>
    </lineage>
</organism>
<dbReference type="Gene3D" id="3.30.559.10">
    <property type="entry name" value="Chloramphenicol acetyltransferase-like domain"/>
    <property type="match status" value="1"/>
</dbReference>
<evidence type="ECO:0000313" key="4">
    <source>
        <dbReference type="Proteomes" id="UP000386847"/>
    </source>
</evidence>
<evidence type="ECO:0000313" key="3">
    <source>
        <dbReference type="EMBL" id="QGF22682.1"/>
    </source>
</evidence>
<dbReference type="AlphaFoldDB" id="A0A5Q2F6R9"/>
<protein>
    <recommendedName>
        <fullName evidence="2">2-oxoacid dehydrogenase acyltransferase catalytic domain-containing protein</fullName>
    </recommendedName>
</protein>
<feature type="region of interest" description="Disordered" evidence="1">
    <location>
        <begin position="1"/>
        <end position="27"/>
    </location>
</feature>
<dbReference type="GO" id="GO:0016746">
    <property type="term" value="F:acyltransferase activity"/>
    <property type="evidence" value="ECO:0007669"/>
    <property type="project" value="InterPro"/>
</dbReference>
<feature type="domain" description="2-oxoacid dehydrogenase acyltransferase catalytic" evidence="2">
    <location>
        <begin position="229"/>
        <end position="311"/>
    </location>
</feature>